<protein>
    <submittedName>
        <fullName evidence="1">Uncharacterized protein</fullName>
    </submittedName>
</protein>
<dbReference type="EMBL" id="JAGTPW010000046">
    <property type="protein sequence ID" value="MBR8645645.1"/>
    <property type="molecule type" value="Genomic_DNA"/>
</dbReference>
<reference evidence="1" key="1">
    <citation type="submission" date="2021-04" db="EMBL/GenBank/DDBJ databases">
        <title>Whole genome sequencing of Enterococci isolates from hospitalized patients.</title>
        <authorList>
            <person name="Ogoti B.M."/>
            <person name="Onyambu F.G."/>
        </authorList>
    </citation>
    <scope>NUCLEOTIDE SEQUENCE</scope>
    <source>
        <strain evidence="1">242</strain>
    </source>
</reference>
<organism evidence="1 2">
    <name type="scientific">Peribacillus frigoritolerans</name>
    <dbReference type="NCBI Taxonomy" id="450367"/>
    <lineage>
        <taxon>Bacteria</taxon>
        <taxon>Bacillati</taxon>
        <taxon>Bacillota</taxon>
        <taxon>Bacilli</taxon>
        <taxon>Bacillales</taxon>
        <taxon>Bacillaceae</taxon>
        <taxon>Peribacillus</taxon>
    </lineage>
</organism>
<dbReference type="AlphaFoldDB" id="A0A941J7G8"/>
<name>A0A941J7G8_9BACI</name>
<accession>A0A941J7G8</accession>
<evidence type="ECO:0000313" key="1">
    <source>
        <dbReference type="EMBL" id="MBR8645645.1"/>
    </source>
</evidence>
<evidence type="ECO:0000313" key="2">
    <source>
        <dbReference type="Proteomes" id="UP000680045"/>
    </source>
</evidence>
<proteinExistence type="predicted"/>
<gene>
    <name evidence="1" type="ORF">KEH51_21425</name>
</gene>
<sequence length="95" mass="10845">MNLDHQKVYITVNPAETRKKALLFIEEKLFEEWGLQFGEPVTIMAGCRSVPVLVQPFPSSQPTLKLSYDMNQILSLPVFPIQSPSHTMRMKGQLK</sequence>
<comment type="caution">
    <text evidence="1">The sequence shown here is derived from an EMBL/GenBank/DDBJ whole genome shotgun (WGS) entry which is preliminary data.</text>
</comment>
<dbReference type="Proteomes" id="UP000680045">
    <property type="component" value="Unassembled WGS sequence"/>
</dbReference>